<keyword evidence="3" id="KW-1185">Reference proteome</keyword>
<protein>
    <recommendedName>
        <fullName evidence="4">Thiamine transporter protein (Thia_YuaJ)</fullName>
    </recommendedName>
</protein>
<keyword evidence="1" id="KW-0812">Transmembrane</keyword>
<feature type="transmembrane region" description="Helical" evidence="1">
    <location>
        <begin position="67"/>
        <end position="91"/>
    </location>
</feature>
<dbReference type="EMBL" id="CP036291">
    <property type="protein sequence ID" value="QDU89848.1"/>
    <property type="molecule type" value="Genomic_DNA"/>
</dbReference>
<evidence type="ECO:0000313" key="3">
    <source>
        <dbReference type="Proteomes" id="UP000317429"/>
    </source>
</evidence>
<keyword evidence="1" id="KW-0472">Membrane</keyword>
<proteinExistence type="predicted"/>
<evidence type="ECO:0000256" key="1">
    <source>
        <dbReference type="SAM" id="Phobius"/>
    </source>
</evidence>
<evidence type="ECO:0008006" key="4">
    <source>
        <dbReference type="Google" id="ProtNLM"/>
    </source>
</evidence>
<keyword evidence="1" id="KW-1133">Transmembrane helix</keyword>
<feature type="transmembrane region" description="Helical" evidence="1">
    <location>
        <begin position="133"/>
        <end position="155"/>
    </location>
</feature>
<dbReference type="AlphaFoldDB" id="A0A518DEE3"/>
<accession>A0A518DEE3</accession>
<evidence type="ECO:0000313" key="2">
    <source>
        <dbReference type="EMBL" id="QDU89848.1"/>
    </source>
</evidence>
<reference evidence="2 3" key="1">
    <citation type="submission" date="2019-02" db="EMBL/GenBank/DDBJ databases">
        <title>Deep-cultivation of Planctomycetes and their phenomic and genomic characterization uncovers novel biology.</title>
        <authorList>
            <person name="Wiegand S."/>
            <person name="Jogler M."/>
            <person name="Boedeker C."/>
            <person name="Pinto D."/>
            <person name="Vollmers J."/>
            <person name="Rivas-Marin E."/>
            <person name="Kohn T."/>
            <person name="Peeters S.H."/>
            <person name="Heuer A."/>
            <person name="Rast P."/>
            <person name="Oberbeckmann S."/>
            <person name="Bunk B."/>
            <person name="Jeske O."/>
            <person name="Meyerdierks A."/>
            <person name="Storesund J.E."/>
            <person name="Kallscheuer N."/>
            <person name="Luecker S."/>
            <person name="Lage O.M."/>
            <person name="Pohl T."/>
            <person name="Merkel B.J."/>
            <person name="Hornburger P."/>
            <person name="Mueller R.-W."/>
            <person name="Bruemmer F."/>
            <person name="Labrenz M."/>
            <person name="Spormann A.M."/>
            <person name="Op den Camp H."/>
            <person name="Overmann J."/>
            <person name="Amann R."/>
            <person name="Jetten M.S.M."/>
            <person name="Mascher T."/>
            <person name="Medema M.H."/>
            <person name="Devos D.P."/>
            <person name="Kaster A.-K."/>
            <person name="Ovreas L."/>
            <person name="Rohde M."/>
            <person name="Galperin M.Y."/>
            <person name="Jogler C."/>
        </authorList>
    </citation>
    <scope>NUCLEOTIDE SEQUENCE [LARGE SCALE GENOMIC DNA]</scope>
    <source>
        <strain evidence="2 3">Pla175</strain>
    </source>
</reference>
<feature type="transmembrane region" description="Helical" evidence="1">
    <location>
        <begin position="175"/>
        <end position="195"/>
    </location>
</feature>
<dbReference type="KEGG" id="pnd:Pla175_32440"/>
<dbReference type="Proteomes" id="UP000317429">
    <property type="component" value="Chromosome"/>
</dbReference>
<gene>
    <name evidence="2" type="ORF">Pla175_32440</name>
</gene>
<organism evidence="2 3">
    <name type="scientific">Pirellulimonas nuda</name>
    <dbReference type="NCBI Taxonomy" id="2528009"/>
    <lineage>
        <taxon>Bacteria</taxon>
        <taxon>Pseudomonadati</taxon>
        <taxon>Planctomycetota</taxon>
        <taxon>Planctomycetia</taxon>
        <taxon>Pirellulales</taxon>
        <taxon>Lacipirellulaceae</taxon>
        <taxon>Pirellulimonas</taxon>
    </lineage>
</organism>
<sequence length="202" mass="20237">MTESGSWPYGDYWRASRLRPALAGGAAGLWSREAALLAVAGVLAACAVTFLPTPIRAPGHAILKATLPIVAGVALAPRLWAGSLCGAAAAASTGLMLGLGLGNLQPAAVAALLAIGPAIDLAMRGAGRGGWTLYLRFALAGLAANLFAFAVRWGVAWLALDGARLHTMQQIGPGALASFALCGLAAGLVSGVLCFRGAAPPE</sequence>
<dbReference type="RefSeq" id="WP_145287160.1">
    <property type="nucleotide sequence ID" value="NZ_CP036291.1"/>
</dbReference>
<feature type="transmembrane region" description="Helical" evidence="1">
    <location>
        <begin position="34"/>
        <end position="55"/>
    </location>
</feature>
<name>A0A518DEE3_9BACT</name>
<dbReference type="OrthoDB" id="281819at2"/>